<protein>
    <submittedName>
        <fullName evidence="1">Uncharacterized protein</fullName>
    </submittedName>
</protein>
<evidence type="ECO:0000313" key="2">
    <source>
        <dbReference type="Proteomes" id="UP000280960"/>
    </source>
</evidence>
<proteinExistence type="predicted"/>
<gene>
    <name evidence="1" type="ORF">D2962_02475</name>
</gene>
<dbReference type="EMBL" id="CP033169">
    <property type="protein sequence ID" value="AYO29619.1"/>
    <property type="molecule type" value="Genomic_DNA"/>
</dbReference>
<organism evidence="1 2">
    <name type="scientific">Biomaibacter acetigenes</name>
    <dbReference type="NCBI Taxonomy" id="2316383"/>
    <lineage>
        <taxon>Bacteria</taxon>
        <taxon>Bacillati</taxon>
        <taxon>Bacillota</taxon>
        <taxon>Clostridia</taxon>
        <taxon>Thermosediminibacterales</taxon>
        <taxon>Tepidanaerobacteraceae</taxon>
        <taxon>Biomaibacter</taxon>
    </lineage>
</organism>
<evidence type="ECO:0000313" key="1">
    <source>
        <dbReference type="EMBL" id="AYO29619.1"/>
    </source>
</evidence>
<name>A0A3G2R2P2_9FIRM</name>
<dbReference type="RefSeq" id="WP_122014013.1">
    <property type="nucleotide sequence ID" value="NZ_CP033169.1"/>
</dbReference>
<dbReference type="InterPro" id="IPR045706">
    <property type="entry name" value="DUF6062"/>
</dbReference>
<reference evidence="1 2" key="1">
    <citation type="submission" date="2018-10" db="EMBL/GenBank/DDBJ databases">
        <authorList>
            <person name="Zhang X."/>
        </authorList>
    </citation>
    <scope>NUCLEOTIDE SEQUENCE [LARGE SCALE GENOMIC DNA]</scope>
    <source>
        <strain evidence="1 2">SK-G1</strain>
    </source>
</reference>
<accession>A0A3G2R2P2</accession>
<dbReference type="Proteomes" id="UP000280960">
    <property type="component" value="Chromosome"/>
</dbReference>
<sequence length="250" mass="29232">MMEYEIKEALEQKGCPICNVVKNSMEKSLWWFFTENYHDISTLEILAKNPAICDIHAETLRTLGDNFLSITFQFLVNNDINKLKEMKKNINPGGFFKLKSRFKNPIINILSGASKSIIQKKIKKVITRQFDKNIECKFCKTSRDFSIFAAMVFVKLLQNEPDFRTKYIQSDGLCRKHFVQVLELCSDSASLDFLTGDMIRRLENIKQDFELFFHKLDYRFSDEPKGEEQKAWIKALNYYSSNYSSNAAFK</sequence>
<dbReference type="AlphaFoldDB" id="A0A3G2R2P2"/>
<keyword evidence="2" id="KW-1185">Reference proteome</keyword>
<dbReference type="KEGG" id="bacg:D2962_02475"/>
<dbReference type="Pfam" id="PF19538">
    <property type="entry name" value="DUF6062"/>
    <property type="match status" value="1"/>
</dbReference>